<dbReference type="InterPro" id="IPR000863">
    <property type="entry name" value="Sulfotransferase_dom"/>
</dbReference>
<dbReference type="Proteomes" id="UP001165289">
    <property type="component" value="Unassembled WGS sequence"/>
</dbReference>
<dbReference type="EMBL" id="JAKMXF010000297">
    <property type="protein sequence ID" value="KAI6652730.1"/>
    <property type="molecule type" value="Genomic_DNA"/>
</dbReference>
<evidence type="ECO:0000256" key="2">
    <source>
        <dbReference type="ARBA" id="ARBA00022679"/>
    </source>
</evidence>
<accession>A0AAV7JWB7</accession>
<evidence type="ECO:0000259" key="3">
    <source>
        <dbReference type="Pfam" id="PF00685"/>
    </source>
</evidence>
<dbReference type="SUPFAM" id="SSF52540">
    <property type="entry name" value="P-loop containing nucleoside triphosphate hydrolases"/>
    <property type="match status" value="1"/>
</dbReference>
<dbReference type="AlphaFoldDB" id="A0AAV7JWB7"/>
<reference evidence="4 5" key="1">
    <citation type="journal article" date="2023" name="BMC Biol.">
        <title>The compact genome of the sponge Oopsacas minuta (Hexactinellida) is lacking key metazoan core genes.</title>
        <authorList>
            <person name="Santini S."/>
            <person name="Schenkelaars Q."/>
            <person name="Jourda C."/>
            <person name="Duchesne M."/>
            <person name="Belahbib H."/>
            <person name="Rocher C."/>
            <person name="Selva M."/>
            <person name="Riesgo A."/>
            <person name="Vervoort M."/>
            <person name="Leys S.P."/>
            <person name="Kodjabachian L."/>
            <person name="Le Bivic A."/>
            <person name="Borchiellini C."/>
            <person name="Claverie J.M."/>
            <person name="Renard E."/>
        </authorList>
    </citation>
    <scope>NUCLEOTIDE SEQUENCE [LARGE SCALE GENOMIC DNA]</scope>
    <source>
        <strain evidence="4">SPO-2</strain>
    </source>
</reference>
<name>A0AAV7JWB7_9METZ</name>
<dbReference type="InterPro" id="IPR027417">
    <property type="entry name" value="P-loop_NTPase"/>
</dbReference>
<evidence type="ECO:0000313" key="4">
    <source>
        <dbReference type="EMBL" id="KAI6652730.1"/>
    </source>
</evidence>
<dbReference type="PANTHER" id="PTHR11783">
    <property type="entry name" value="SULFOTRANSFERASE SULT"/>
    <property type="match status" value="1"/>
</dbReference>
<sequence length="302" mass="35804">MAQECNEKSVGRSKLLVYKGYYFPPISTASWIEEVQTTFKVRNTDIFITSMFKCGTHWLAHIIELLKSNKKLSAQIHDRTTFLEIPMLDELPEDMSQYGALSSIVPMKSEIAKMPAPRVFTTHFPFELLPFNPSAKYLYIYRNPKDVVLSAYNHFAGVKHRTFEGSFNDFFNYYLHTDFLGYFRHMKSYFEHKHLPNLYILSYEELHRDFNTKLEEIASFLNYDLTADLYQMIVKETNFETMQNNQFINNQFFMQEGRTFLNKGKVGYWKDSLTDEQSRKMEELLNEKLGEDFVRENILFEI</sequence>
<keyword evidence="5" id="KW-1185">Reference proteome</keyword>
<dbReference type="Pfam" id="PF00685">
    <property type="entry name" value="Sulfotransfer_1"/>
    <property type="match status" value="1"/>
</dbReference>
<proteinExistence type="inferred from homology"/>
<feature type="domain" description="Sulfotransferase" evidence="3">
    <location>
        <begin position="44"/>
        <end position="291"/>
    </location>
</feature>
<dbReference type="GO" id="GO:0008146">
    <property type="term" value="F:sulfotransferase activity"/>
    <property type="evidence" value="ECO:0007669"/>
    <property type="project" value="InterPro"/>
</dbReference>
<keyword evidence="2" id="KW-0808">Transferase</keyword>
<protein>
    <submittedName>
        <fullName evidence="4">Sulfotransferase 1C2-like</fullName>
    </submittedName>
</protein>
<evidence type="ECO:0000256" key="1">
    <source>
        <dbReference type="ARBA" id="ARBA00005771"/>
    </source>
</evidence>
<comment type="similarity">
    <text evidence="1">Belongs to the sulfotransferase 1 family.</text>
</comment>
<evidence type="ECO:0000313" key="5">
    <source>
        <dbReference type="Proteomes" id="UP001165289"/>
    </source>
</evidence>
<organism evidence="4 5">
    <name type="scientific">Oopsacas minuta</name>
    <dbReference type="NCBI Taxonomy" id="111878"/>
    <lineage>
        <taxon>Eukaryota</taxon>
        <taxon>Metazoa</taxon>
        <taxon>Porifera</taxon>
        <taxon>Hexactinellida</taxon>
        <taxon>Hexasterophora</taxon>
        <taxon>Lyssacinosida</taxon>
        <taxon>Leucopsacidae</taxon>
        <taxon>Oopsacas</taxon>
    </lineage>
</organism>
<gene>
    <name evidence="4" type="ORF">LOD99_4116</name>
</gene>
<dbReference type="Gene3D" id="3.40.50.300">
    <property type="entry name" value="P-loop containing nucleotide triphosphate hydrolases"/>
    <property type="match status" value="1"/>
</dbReference>
<comment type="caution">
    <text evidence="4">The sequence shown here is derived from an EMBL/GenBank/DDBJ whole genome shotgun (WGS) entry which is preliminary data.</text>
</comment>